<evidence type="ECO:0000256" key="2">
    <source>
        <dbReference type="ARBA" id="ARBA00022603"/>
    </source>
</evidence>
<evidence type="ECO:0000259" key="4">
    <source>
        <dbReference type="Pfam" id="PF08241"/>
    </source>
</evidence>
<evidence type="ECO:0000313" key="5">
    <source>
        <dbReference type="EMBL" id="KAK2598906.1"/>
    </source>
</evidence>
<dbReference type="Proteomes" id="UP001251528">
    <property type="component" value="Unassembled WGS sequence"/>
</dbReference>
<dbReference type="SUPFAM" id="SSF53335">
    <property type="entry name" value="S-adenosyl-L-methionine-dependent methyltransferases"/>
    <property type="match status" value="1"/>
</dbReference>
<accession>A0AAJ0CP79</accession>
<evidence type="ECO:0000256" key="3">
    <source>
        <dbReference type="ARBA" id="ARBA00022679"/>
    </source>
</evidence>
<comment type="similarity">
    <text evidence="1">Belongs to the methyltransferase superfamily.</text>
</comment>
<evidence type="ECO:0000256" key="1">
    <source>
        <dbReference type="ARBA" id="ARBA00008361"/>
    </source>
</evidence>
<reference evidence="5" key="1">
    <citation type="submission" date="2023-06" db="EMBL/GenBank/DDBJ databases">
        <title>Conoideocrella luteorostrata (Hypocreales: Clavicipitaceae), a potential biocontrol fungus for elongate hemlock scale in United States Christmas tree production areas.</title>
        <authorList>
            <person name="Barrett H."/>
            <person name="Lovett B."/>
            <person name="Macias A.M."/>
            <person name="Stajich J.E."/>
            <person name="Kasson M.T."/>
        </authorList>
    </citation>
    <scope>NUCLEOTIDE SEQUENCE</scope>
    <source>
        <strain evidence="5">ARSEF 14590</strain>
    </source>
</reference>
<keyword evidence="6" id="KW-1185">Reference proteome</keyword>
<dbReference type="CDD" id="cd02440">
    <property type="entry name" value="AdoMet_MTases"/>
    <property type="match status" value="1"/>
</dbReference>
<comment type="caution">
    <text evidence="5">The sequence shown here is derived from an EMBL/GenBank/DDBJ whole genome shotgun (WGS) entry which is preliminary data.</text>
</comment>
<keyword evidence="2" id="KW-0489">Methyltransferase</keyword>
<dbReference type="Pfam" id="PF08241">
    <property type="entry name" value="Methyltransf_11"/>
    <property type="match status" value="1"/>
</dbReference>
<dbReference type="GO" id="GO:0008757">
    <property type="term" value="F:S-adenosylmethionine-dependent methyltransferase activity"/>
    <property type="evidence" value="ECO:0007669"/>
    <property type="project" value="InterPro"/>
</dbReference>
<dbReference type="PANTHER" id="PTHR44942:SF4">
    <property type="entry name" value="METHYLTRANSFERASE TYPE 11 DOMAIN-CONTAINING PROTEIN"/>
    <property type="match status" value="1"/>
</dbReference>
<name>A0AAJ0CP79_9HYPO</name>
<feature type="domain" description="Methyltransferase type 11" evidence="4">
    <location>
        <begin position="55"/>
        <end position="151"/>
    </location>
</feature>
<dbReference type="InterPro" id="IPR013216">
    <property type="entry name" value="Methyltransf_11"/>
</dbReference>
<evidence type="ECO:0000313" key="6">
    <source>
        <dbReference type="Proteomes" id="UP001251528"/>
    </source>
</evidence>
<dbReference type="InterPro" id="IPR051052">
    <property type="entry name" value="Diverse_substrate_MTase"/>
</dbReference>
<dbReference type="PANTHER" id="PTHR44942">
    <property type="entry name" value="METHYLTRANSF_11 DOMAIN-CONTAINING PROTEIN"/>
    <property type="match status" value="1"/>
</dbReference>
<dbReference type="AlphaFoldDB" id="A0AAJ0CP79"/>
<sequence>MDKHGKNDHVFWKLHNIEATYWDEYITTRPVYDDAVFSHVYAYQAAHSQSRLAALDIGSGSGSAVGPLTEQFAHVVASDNDNTSLDFARRRYSKLPLERLSFILSRGEDLMQHFPPSYFDLITCAEAFPLMDTHIAMNNAATLLRPGGTLAVWFYGPPFFTEASFATACQPLLDSIMDLNFYPVVSGGDDAQKKSWKRATDGMLSWLDYIPFAPEQWHNVRRHKWNTAARLSFFTPRICDFAVEPVSMVGTHETVLEEQDPTFWEVRWDVSMLKRFVKASFPKPRELVGPDAAMEKLFEQLTEAMGDEGAMRALSWPVVLILAARRE</sequence>
<protein>
    <recommendedName>
        <fullName evidence="4">Methyltransferase type 11 domain-containing protein</fullName>
    </recommendedName>
</protein>
<dbReference type="Gene3D" id="3.40.50.150">
    <property type="entry name" value="Vaccinia Virus protein VP39"/>
    <property type="match status" value="1"/>
</dbReference>
<keyword evidence="3" id="KW-0808">Transferase</keyword>
<dbReference type="GO" id="GO:0032259">
    <property type="term" value="P:methylation"/>
    <property type="evidence" value="ECO:0007669"/>
    <property type="project" value="UniProtKB-KW"/>
</dbReference>
<organism evidence="5 6">
    <name type="scientific">Conoideocrella luteorostrata</name>
    <dbReference type="NCBI Taxonomy" id="1105319"/>
    <lineage>
        <taxon>Eukaryota</taxon>
        <taxon>Fungi</taxon>
        <taxon>Dikarya</taxon>
        <taxon>Ascomycota</taxon>
        <taxon>Pezizomycotina</taxon>
        <taxon>Sordariomycetes</taxon>
        <taxon>Hypocreomycetidae</taxon>
        <taxon>Hypocreales</taxon>
        <taxon>Clavicipitaceae</taxon>
        <taxon>Conoideocrella</taxon>
    </lineage>
</organism>
<dbReference type="EMBL" id="JASWJB010000096">
    <property type="protein sequence ID" value="KAK2598906.1"/>
    <property type="molecule type" value="Genomic_DNA"/>
</dbReference>
<proteinExistence type="inferred from homology"/>
<gene>
    <name evidence="5" type="ORF">QQS21_005648</name>
</gene>
<dbReference type="InterPro" id="IPR029063">
    <property type="entry name" value="SAM-dependent_MTases_sf"/>
</dbReference>